<dbReference type="Pfam" id="PF12274">
    <property type="entry name" value="DUF3615"/>
    <property type="match status" value="1"/>
</dbReference>
<keyword evidence="4" id="KW-1185">Reference proteome</keyword>
<feature type="domain" description="DUF3615" evidence="2">
    <location>
        <begin position="85"/>
        <end position="186"/>
    </location>
</feature>
<evidence type="ECO:0000313" key="4">
    <source>
        <dbReference type="Proteomes" id="UP001141552"/>
    </source>
</evidence>
<proteinExistence type="predicted"/>
<dbReference type="InterPro" id="IPR022059">
    <property type="entry name" value="DUF3615"/>
</dbReference>
<evidence type="ECO:0000313" key="3">
    <source>
        <dbReference type="EMBL" id="KAJ4847555.1"/>
    </source>
</evidence>
<name>A0A9Q0GCL5_9ROSI</name>
<reference evidence="3" key="2">
    <citation type="journal article" date="2023" name="Plants (Basel)">
        <title>Annotation of the Turnera subulata (Passifloraceae) Draft Genome Reveals the S-Locus Evolved after the Divergence of Turneroideae from Passifloroideae in a Stepwise Manner.</title>
        <authorList>
            <person name="Henning P.M."/>
            <person name="Roalson E.H."/>
            <person name="Mir W."/>
            <person name="McCubbin A.G."/>
            <person name="Shore J.S."/>
        </authorList>
    </citation>
    <scope>NUCLEOTIDE SEQUENCE</scope>
    <source>
        <strain evidence="3">F60SS</strain>
    </source>
</reference>
<organism evidence="3 4">
    <name type="scientific">Turnera subulata</name>
    <dbReference type="NCBI Taxonomy" id="218843"/>
    <lineage>
        <taxon>Eukaryota</taxon>
        <taxon>Viridiplantae</taxon>
        <taxon>Streptophyta</taxon>
        <taxon>Embryophyta</taxon>
        <taxon>Tracheophyta</taxon>
        <taxon>Spermatophyta</taxon>
        <taxon>Magnoliopsida</taxon>
        <taxon>eudicotyledons</taxon>
        <taxon>Gunneridae</taxon>
        <taxon>Pentapetalae</taxon>
        <taxon>rosids</taxon>
        <taxon>fabids</taxon>
        <taxon>Malpighiales</taxon>
        <taxon>Passifloraceae</taxon>
        <taxon>Turnera</taxon>
    </lineage>
</organism>
<dbReference type="Proteomes" id="UP001141552">
    <property type="component" value="Unassembled WGS sequence"/>
</dbReference>
<reference evidence="3" key="1">
    <citation type="submission" date="2022-02" db="EMBL/GenBank/DDBJ databases">
        <authorList>
            <person name="Henning P.M."/>
            <person name="McCubbin A.G."/>
            <person name="Shore J.S."/>
        </authorList>
    </citation>
    <scope>NUCLEOTIDE SEQUENCE</scope>
    <source>
        <strain evidence="3">F60SS</strain>
        <tissue evidence="3">Leaves</tissue>
    </source>
</reference>
<feature type="compositionally biased region" description="Basic and acidic residues" evidence="1">
    <location>
        <begin position="30"/>
        <end position="48"/>
    </location>
</feature>
<evidence type="ECO:0000256" key="1">
    <source>
        <dbReference type="SAM" id="MobiDB-lite"/>
    </source>
</evidence>
<gene>
    <name evidence="3" type="ORF">Tsubulata_015370</name>
</gene>
<feature type="region of interest" description="Disordered" evidence="1">
    <location>
        <begin position="1"/>
        <end position="48"/>
    </location>
</feature>
<evidence type="ECO:0000259" key="2">
    <source>
        <dbReference type="Pfam" id="PF12274"/>
    </source>
</evidence>
<sequence length="201" mass="23353">MVTKRVEELSNANSKRMRKGGRMKKMRRGGVKEEKRGEENESKKGGAKRKVEYDDVFTDFVGKSMVNMHNYSLNEYIIPTYINTAKLALEEYNREEGTDFKLMEKSEVQGNRFNERGHEHMWHHVNFSACEEDGEEEEFFGGVRYEAGSANDYFKYTNIECQKLMEEDKYGNNICKGCRAKTDAVHLDHPPRGFAAIRKPD</sequence>
<accession>A0A9Q0GCL5</accession>
<dbReference type="EMBL" id="JAKUCV010001126">
    <property type="protein sequence ID" value="KAJ4847555.1"/>
    <property type="molecule type" value="Genomic_DNA"/>
</dbReference>
<dbReference type="AlphaFoldDB" id="A0A9Q0GCL5"/>
<protein>
    <recommendedName>
        <fullName evidence="2">DUF3615 domain-containing protein</fullName>
    </recommendedName>
</protein>
<feature type="compositionally biased region" description="Basic residues" evidence="1">
    <location>
        <begin position="15"/>
        <end position="29"/>
    </location>
</feature>
<comment type="caution">
    <text evidence="3">The sequence shown here is derived from an EMBL/GenBank/DDBJ whole genome shotgun (WGS) entry which is preliminary data.</text>
</comment>